<dbReference type="EMBL" id="JACBZD010000001">
    <property type="protein sequence ID" value="NYI04888.1"/>
    <property type="molecule type" value="Genomic_DNA"/>
</dbReference>
<gene>
    <name evidence="1" type="ORF">FHU37_001831</name>
</gene>
<evidence type="ECO:0000313" key="1">
    <source>
        <dbReference type="EMBL" id="NYI04888.1"/>
    </source>
</evidence>
<dbReference type="RefSeq" id="WP_281394630.1">
    <property type="nucleotide sequence ID" value="NZ_JACBZD010000001.1"/>
</dbReference>
<organism evidence="1 2">
    <name type="scientific">Allostreptomyces psammosilenae</name>
    <dbReference type="NCBI Taxonomy" id="1892865"/>
    <lineage>
        <taxon>Bacteria</taxon>
        <taxon>Bacillati</taxon>
        <taxon>Actinomycetota</taxon>
        <taxon>Actinomycetes</taxon>
        <taxon>Kitasatosporales</taxon>
        <taxon>Streptomycetaceae</taxon>
        <taxon>Allostreptomyces</taxon>
    </lineage>
</organism>
<proteinExistence type="predicted"/>
<evidence type="ECO:0000313" key="2">
    <source>
        <dbReference type="Proteomes" id="UP000567795"/>
    </source>
</evidence>
<sequence>MPPPGAGTIEAAFLRIHEDPSFGTITVDEAVDQFFTEAEQALSS</sequence>
<reference evidence="1 2" key="1">
    <citation type="submission" date="2020-07" db="EMBL/GenBank/DDBJ databases">
        <title>Sequencing the genomes of 1000 actinobacteria strains.</title>
        <authorList>
            <person name="Klenk H.-P."/>
        </authorList>
    </citation>
    <scope>NUCLEOTIDE SEQUENCE [LARGE SCALE GENOMIC DNA]</scope>
    <source>
        <strain evidence="1 2">DSM 42178</strain>
    </source>
</reference>
<accession>A0A853A336</accession>
<dbReference type="AlphaFoldDB" id="A0A853A336"/>
<name>A0A853A336_9ACTN</name>
<protein>
    <submittedName>
        <fullName evidence="1">Uncharacterized protein</fullName>
    </submittedName>
</protein>
<comment type="caution">
    <text evidence="1">The sequence shown here is derived from an EMBL/GenBank/DDBJ whole genome shotgun (WGS) entry which is preliminary data.</text>
</comment>
<keyword evidence="2" id="KW-1185">Reference proteome</keyword>
<dbReference type="Proteomes" id="UP000567795">
    <property type="component" value="Unassembled WGS sequence"/>
</dbReference>